<dbReference type="PIR" id="C75546">
    <property type="entry name" value="C75546"/>
</dbReference>
<dbReference type="EnsemblBacteria" id="AAF09802">
    <property type="protein sequence ID" value="AAF09802"/>
    <property type="gene ID" value="DR_0208"/>
</dbReference>
<dbReference type="EMBL" id="AE000513">
    <property type="protein sequence ID" value="AAF09802.1"/>
    <property type="molecule type" value="Genomic_DNA"/>
</dbReference>
<accession>Q9RXU8</accession>
<feature type="transmembrane region" description="Helical" evidence="1">
    <location>
        <begin position="50"/>
        <end position="68"/>
    </location>
</feature>
<feature type="transmembrane region" description="Helical" evidence="1">
    <location>
        <begin position="109"/>
        <end position="127"/>
    </location>
</feature>
<dbReference type="Proteomes" id="UP000002524">
    <property type="component" value="Chromosome 1"/>
</dbReference>
<evidence type="ECO:0000313" key="3">
    <source>
        <dbReference type="Proteomes" id="UP000002524"/>
    </source>
</evidence>
<proteinExistence type="predicted"/>
<dbReference type="AlphaFoldDB" id="Q9RXU8"/>
<dbReference type="KEGG" id="dra:DR_0208"/>
<gene>
    <name evidence="2" type="ordered locus">DR_0208</name>
</gene>
<evidence type="ECO:0000313" key="2">
    <source>
        <dbReference type="EMBL" id="AAF09802.1"/>
    </source>
</evidence>
<keyword evidence="1" id="KW-0812">Transmembrane</keyword>
<feature type="transmembrane region" description="Helical" evidence="1">
    <location>
        <begin position="80"/>
        <end position="97"/>
    </location>
</feature>
<keyword evidence="3" id="KW-1185">Reference proteome</keyword>
<organism evidence="2 3">
    <name type="scientific">Deinococcus radiodurans (strain ATCC 13939 / DSM 20539 / JCM 16871 / CCUG 27074 / LMG 4051 / NBRC 15346 / NCIMB 9279 / VKM B-1422 / R1)</name>
    <dbReference type="NCBI Taxonomy" id="243230"/>
    <lineage>
        <taxon>Bacteria</taxon>
        <taxon>Thermotogati</taxon>
        <taxon>Deinococcota</taxon>
        <taxon>Deinococci</taxon>
        <taxon>Deinococcales</taxon>
        <taxon>Deinococcaceae</taxon>
        <taxon>Deinococcus</taxon>
    </lineage>
</organism>
<name>Q9RXU8_DEIRA</name>
<sequence>MTRPDRFGLEGAPEIRKARRRPFGRGPFATVLLALLALSGVAGLLAAKSWYGDLGGVVALLCAVLGLVQQRRGGLSDNGALWWYVTGFFTLTLWQRLDRLPQPPLTGTLVWTVLMSIGLPALLLWWLRRR</sequence>
<keyword evidence="1" id="KW-1133">Transmembrane helix</keyword>
<dbReference type="PATRIC" id="fig|243230.17.peg.373"/>
<protein>
    <submittedName>
        <fullName evidence="2">Uncharacterized protein</fullName>
    </submittedName>
</protein>
<dbReference type="PaxDb" id="243230-DR_0208"/>
<reference evidence="2 3" key="1">
    <citation type="journal article" date="1999" name="Science">
        <title>Genome sequence of the radioresistant bacterium Deinococcus radiodurans R1.</title>
        <authorList>
            <person name="White O."/>
            <person name="Eisen J.A."/>
            <person name="Heidelberg J.F."/>
            <person name="Hickey E.K."/>
            <person name="Peterson J.D."/>
            <person name="Dodson R.J."/>
            <person name="Haft D.H."/>
            <person name="Gwinn M.L."/>
            <person name="Nelson W.C."/>
            <person name="Richardson D.L."/>
            <person name="Moffat K.S."/>
            <person name="Qin H."/>
            <person name="Jiang L."/>
            <person name="Pamphile W."/>
            <person name="Crosby M."/>
            <person name="Shen M."/>
            <person name="Vamathevan J.J."/>
            <person name="Lam P."/>
            <person name="McDonald L."/>
            <person name="Utterback T."/>
            <person name="Zalewski C."/>
            <person name="Makarova K.S."/>
            <person name="Aravind L."/>
            <person name="Daly M.J."/>
            <person name="Minton K.W."/>
            <person name="Fleischmann R.D."/>
            <person name="Ketchum K.A."/>
            <person name="Nelson K.E."/>
            <person name="Salzberg S."/>
            <person name="Smith H.O."/>
            <person name="Venter J.C."/>
            <person name="Fraser C.M."/>
        </authorList>
    </citation>
    <scope>NUCLEOTIDE SEQUENCE [LARGE SCALE GENOMIC DNA]</scope>
    <source>
        <strain evidence="3">ATCC 13939 / DSM 20539 / JCM 16871 / LMG 4051 / NBRC 15346 / NCIMB 9279 / R1 / VKM B-1422</strain>
    </source>
</reference>
<feature type="transmembrane region" description="Helical" evidence="1">
    <location>
        <begin position="26"/>
        <end position="44"/>
    </location>
</feature>
<keyword evidence="1" id="KW-0472">Membrane</keyword>
<dbReference type="HOGENOM" id="CLU_1934589_0_0_0"/>
<dbReference type="GeneID" id="69516439"/>
<evidence type="ECO:0000256" key="1">
    <source>
        <dbReference type="SAM" id="Phobius"/>
    </source>
</evidence>
<dbReference type="InParanoid" id="Q9RXU8"/>
<dbReference type="RefSeq" id="WP_010886854.1">
    <property type="nucleotide sequence ID" value="NC_001263.1"/>
</dbReference>